<evidence type="ECO:0000259" key="8">
    <source>
        <dbReference type="Pfam" id="PF14748"/>
    </source>
</evidence>
<keyword evidence="4" id="KW-0963">Cytoplasm</keyword>
<dbReference type="GO" id="GO:0005737">
    <property type="term" value="C:cytoplasm"/>
    <property type="evidence" value="ECO:0007669"/>
    <property type="project" value="UniProtKB-SubCell"/>
</dbReference>
<dbReference type="InterPro" id="IPR053790">
    <property type="entry name" value="P5CR-like_CS"/>
</dbReference>
<evidence type="ECO:0000256" key="2">
    <source>
        <dbReference type="ARBA" id="ARBA00022857"/>
    </source>
</evidence>
<dbReference type="Gene3D" id="3.40.50.720">
    <property type="entry name" value="NAD(P)-binding Rossmann-like Domain"/>
    <property type="match status" value="1"/>
</dbReference>
<dbReference type="PANTHER" id="PTHR11645">
    <property type="entry name" value="PYRROLINE-5-CARBOXYLATE REDUCTASE"/>
    <property type="match status" value="1"/>
</dbReference>
<dbReference type="UniPathway" id="UPA00098">
    <property type="reaction ID" value="UER00361"/>
</dbReference>
<dbReference type="PANTHER" id="PTHR11645:SF0">
    <property type="entry name" value="PYRROLINE-5-CARBOXYLATE REDUCTASE 3"/>
    <property type="match status" value="1"/>
</dbReference>
<dbReference type="Pfam" id="PF14748">
    <property type="entry name" value="P5CR_dimer"/>
    <property type="match status" value="1"/>
</dbReference>
<dbReference type="FunFam" id="1.10.3730.10:FF:000001">
    <property type="entry name" value="Pyrroline-5-carboxylate reductase"/>
    <property type="match status" value="1"/>
</dbReference>
<dbReference type="GO" id="GO:0004735">
    <property type="term" value="F:pyrroline-5-carboxylate reductase activity"/>
    <property type="evidence" value="ECO:0007669"/>
    <property type="project" value="UniProtKB-UniRule"/>
</dbReference>
<comment type="subcellular location">
    <subcellularLocation>
        <location evidence="4">Cytoplasm</location>
    </subcellularLocation>
</comment>
<reference evidence="9" key="1">
    <citation type="submission" date="2019-02" db="EMBL/GenBank/DDBJ databases">
        <authorList>
            <person name="Gruber-Vodicka R. H."/>
            <person name="Seah K. B. B."/>
        </authorList>
    </citation>
    <scope>NUCLEOTIDE SEQUENCE</scope>
    <source>
        <strain evidence="10">BECK_BY2</strain>
        <strain evidence="9">BECK_BY3</strain>
    </source>
</reference>
<evidence type="ECO:0000256" key="3">
    <source>
        <dbReference type="ARBA" id="ARBA00023002"/>
    </source>
</evidence>
<dbReference type="EC" id="1.5.1.2" evidence="4 5"/>
<dbReference type="GO" id="GO:0055129">
    <property type="term" value="P:L-proline biosynthetic process"/>
    <property type="evidence" value="ECO:0007669"/>
    <property type="project" value="UniProtKB-UniRule"/>
</dbReference>
<evidence type="ECO:0000256" key="6">
    <source>
        <dbReference type="RuleBase" id="RU003903"/>
    </source>
</evidence>
<protein>
    <recommendedName>
        <fullName evidence="4 5">Pyrroline-5-carboxylate reductase</fullName>
        <shortName evidence="4">P5C reductase</shortName>
        <shortName evidence="4">P5CR</shortName>
        <ecNumber evidence="4 5">1.5.1.2</ecNumber>
    </recommendedName>
    <alternativeName>
        <fullName evidence="4">PCA reductase</fullName>
    </alternativeName>
</protein>
<feature type="domain" description="Pyrroline-5-carboxylate reductase dimerisation" evidence="8">
    <location>
        <begin position="249"/>
        <end position="353"/>
    </location>
</feature>
<keyword evidence="2 4" id="KW-0521">NADP</keyword>
<dbReference type="EMBL" id="CAADFV010000054">
    <property type="protein sequence ID" value="VFK59647.1"/>
    <property type="molecule type" value="Genomic_DNA"/>
</dbReference>
<comment type="catalytic activity">
    <reaction evidence="4">
        <text>L-proline + NAD(+) = (S)-1-pyrroline-5-carboxylate + NADH + 2 H(+)</text>
        <dbReference type="Rhea" id="RHEA:14105"/>
        <dbReference type="ChEBI" id="CHEBI:15378"/>
        <dbReference type="ChEBI" id="CHEBI:17388"/>
        <dbReference type="ChEBI" id="CHEBI:57540"/>
        <dbReference type="ChEBI" id="CHEBI:57945"/>
        <dbReference type="ChEBI" id="CHEBI:60039"/>
        <dbReference type="EC" id="1.5.1.2"/>
    </reaction>
</comment>
<dbReference type="InterPro" id="IPR008927">
    <property type="entry name" value="6-PGluconate_DH-like_C_sf"/>
</dbReference>
<dbReference type="InterPro" id="IPR036291">
    <property type="entry name" value="NAD(P)-bd_dom_sf"/>
</dbReference>
<comment type="catalytic activity">
    <reaction evidence="4 6">
        <text>L-proline + NADP(+) = (S)-1-pyrroline-5-carboxylate + NADPH + 2 H(+)</text>
        <dbReference type="Rhea" id="RHEA:14109"/>
        <dbReference type="ChEBI" id="CHEBI:15378"/>
        <dbReference type="ChEBI" id="CHEBI:17388"/>
        <dbReference type="ChEBI" id="CHEBI:57783"/>
        <dbReference type="ChEBI" id="CHEBI:58349"/>
        <dbReference type="ChEBI" id="CHEBI:60039"/>
        <dbReference type="EC" id="1.5.1.2"/>
    </reaction>
</comment>
<evidence type="ECO:0000259" key="7">
    <source>
        <dbReference type="Pfam" id="PF03807"/>
    </source>
</evidence>
<keyword evidence="4 6" id="KW-0641">Proline biosynthesis</keyword>
<proteinExistence type="inferred from homology"/>
<name>A0A450ZLS5_9GAMM</name>
<comment type="pathway">
    <text evidence="4 6">Amino-acid biosynthesis; L-proline biosynthesis; L-proline from L-glutamate 5-semialdehyde: step 1/1.</text>
</comment>
<dbReference type="PROSITE" id="PS00521">
    <property type="entry name" value="P5CR"/>
    <property type="match status" value="1"/>
</dbReference>
<organism evidence="9">
    <name type="scientific">Candidatus Kentrum sp. TUN</name>
    <dbReference type="NCBI Taxonomy" id="2126343"/>
    <lineage>
        <taxon>Bacteria</taxon>
        <taxon>Pseudomonadati</taxon>
        <taxon>Pseudomonadota</taxon>
        <taxon>Gammaproteobacteria</taxon>
        <taxon>Candidatus Kentrum</taxon>
    </lineage>
</organism>
<dbReference type="EMBL" id="CAADFY010000054">
    <property type="protein sequence ID" value="VFK54773.1"/>
    <property type="molecule type" value="Genomic_DNA"/>
</dbReference>
<evidence type="ECO:0000256" key="4">
    <source>
        <dbReference type="HAMAP-Rule" id="MF_01925"/>
    </source>
</evidence>
<keyword evidence="3 4" id="KW-0560">Oxidoreductase</keyword>
<evidence type="ECO:0000256" key="1">
    <source>
        <dbReference type="ARBA" id="ARBA00005525"/>
    </source>
</evidence>
<evidence type="ECO:0000313" key="9">
    <source>
        <dbReference type="EMBL" id="VFK54773.1"/>
    </source>
</evidence>
<dbReference type="Gene3D" id="1.10.3730.10">
    <property type="entry name" value="ProC C-terminal domain-like"/>
    <property type="match status" value="1"/>
</dbReference>
<dbReference type="InterPro" id="IPR000304">
    <property type="entry name" value="Pyrroline-COOH_reductase"/>
</dbReference>
<dbReference type="InterPro" id="IPR029036">
    <property type="entry name" value="P5CR_dimer"/>
</dbReference>
<evidence type="ECO:0000256" key="5">
    <source>
        <dbReference type="NCBIfam" id="TIGR00112"/>
    </source>
</evidence>
<sequence>MMEFRIGMIRFEILRWKRMSGIRLGKLHSGCDFDSEPVALRHFCDNIPFQKPLSFPRCVTVIPYRDTPLENDRIAILILRVMHKIMSNRIITFIGGGNMATSLIGGIIKTGYDPKCLWASEPDATRRKALEDLFGIHTTETNTHAIGKADTVVFAVKPQLMRQVVMESADSIRAHRPLLISIAAGVREPDIRRWLGFDAAIVRTMPNTPALVKSGASALYANFQVSPDQRDQAESLLRSVGITLWVDTEAHMDVVTALSGSGPAYFFLVMEILEAIGQNLGLTQESARLLTLETAFGAAKMALESSEQLHTLRTRVTSPGGTTERALSVLEQGNIAELLARAVQAAHDRSIELGYQFGDDDG</sequence>
<dbReference type="HAMAP" id="MF_01925">
    <property type="entry name" value="P5C_reductase"/>
    <property type="match status" value="1"/>
</dbReference>
<dbReference type="SUPFAM" id="SSF48179">
    <property type="entry name" value="6-phosphogluconate dehydrogenase C-terminal domain-like"/>
    <property type="match status" value="1"/>
</dbReference>
<dbReference type="InterPro" id="IPR028939">
    <property type="entry name" value="P5C_Rdtase_cat_N"/>
</dbReference>
<dbReference type="Pfam" id="PF03807">
    <property type="entry name" value="F420_oxidored"/>
    <property type="match status" value="1"/>
</dbReference>
<gene>
    <name evidence="4" type="primary">proC</name>
    <name evidence="10" type="ORF">BECKTUN1418E_GA0071001_105423</name>
    <name evidence="9" type="ORF">BECKTUN1418F_GA0071002_105423</name>
</gene>
<comment type="function">
    <text evidence="4">Catalyzes the reduction of 1-pyrroline-5-carboxylate (PCA) to L-proline.</text>
</comment>
<dbReference type="AlphaFoldDB" id="A0A450ZLS5"/>
<comment type="similarity">
    <text evidence="1 4 6">Belongs to the pyrroline-5-carboxylate reductase family.</text>
</comment>
<dbReference type="SUPFAM" id="SSF51735">
    <property type="entry name" value="NAD(P)-binding Rossmann-fold domains"/>
    <property type="match status" value="1"/>
</dbReference>
<keyword evidence="4 6" id="KW-0028">Amino-acid biosynthesis</keyword>
<accession>A0A450ZLS5</accession>
<dbReference type="NCBIfam" id="TIGR00112">
    <property type="entry name" value="proC"/>
    <property type="match status" value="1"/>
</dbReference>
<evidence type="ECO:0000313" key="10">
    <source>
        <dbReference type="EMBL" id="VFK59647.1"/>
    </source>
</evidence>
<feature type="domain" description="Pyrroline-5-carboxylate reductase catalytic N-terminal" evidence="7">
    <location>
        <begin position="91"/>
        <end position="185"/>
    </location>
</feature>